<keyword evidence="2" id="KW-0378">Hydrolase</keyword>
<protein>
    <recommendedName>
        <fullName evidence="5">Exonuclease domain-containing protein</fullName>
    </recommendedName>
</protein>
<keyword evidence="6" id="KW-0614">Plasmid</keyword>
<reference evidence="7" key="1">
    <citation type="journal article" date="2019" name="Int. J. Syst. Evol. Microbiol.">
        <title>The Global Catalogue of Microorganisms (GCM) 10K type strain sequencing project: providing services to taxonomists for standard genome sequencing and annotation.</title>
        <authorList>
            <consortium name="The Broad Institute Genomics Platform"/>
            <consortium name="The Broad Institute Genome Sequencing Center for Infectious Disease"/>
            <person name="Wu L."/>
            <person name="Ma J."/>
        </authorList>
    </citation>
    <scope>NUCLEOTIDE SEQUENCE [LARGE SCALE GENOMIC DNA]</scope>
    <source>
        <strain evidence="7">NBRC 108728</strain>
    </source>
</reference>
<organism evidence="6 7">
    <name type="scientific">Frondihabitans sucicola</name>
    <dbReference type="NCBI Taxonomy" id="1268041"/>
    <lineage>
        <taxon>Bacteria</taxon>
        <taxon>Bacillati</taxon>
        <taxon>Actinomycetota</taxon>
        <taxon>Actinomycetes</taxon>
        <taxon>Micrococcales</taxon>
        <taxon>Microbacteriaceae</taxon>
        <taxon>Frondihabitans</taxon>
    </lineage>
</organism>
<dbReference type="CDD" id="cd06127">
    <property type="entry name" value="DEDDh"/>
    <property type="match status" value="1"/>
</dbReference>
<evidence type="ECO:0000256" key="2">
    <source>
        <dbReference type="ARBA" id="ARBA00022801"/>
    </source>
</evidence>
<dbReference type="EMBL" id="AP027733">
    <property type="protein sequence ID" value="BDZ52772.1"/>
    <property type="molecule type" value="Genomic_DNA"/>
</dbReference>
<dbReference type="InterPro" id="IPR046053">
    <property type="entry name" value="DUF6011"/>
</dbReference>
<evidence type="ECO:0000259" key="5">
    <source>
        <dbReference type="SMART" id="SM00479"/>
    </source>
</evidence>
<evidence type="ECO:0000256" key="1">
    <source>
        <dbReference type="ARBA" id="ARBA00022722"/>
    </source>
</evidence>
<dbReference type="PANTHER" id="PTHR30231:SF4">
    <property type="entry name" value="PROTEIN NEN2"/>
    <property type="match status" value="1"/>
</dbReference>
<dbReference type="PANTHER" id="PTHR30231">
    <property type="entry name" value="DNA POLYMERASE III SUBUNIT EPSILON"/>
    <property type="match status" value="1"/>
</dbReference>
<accession>A0ABM8GWA4</accession>
<evidence type="ECO:0000313" key="6">
    <source>
        <dbReference type="EMBL" id="BDZ52772.1"/>
    </source>
</evidence>
<evidence type="ECO:0000313" key="7">
    <source>
        <dbReference type="Proteomes" id="UP001321486"/>
    </source>
</evidence>
<geneLocation type="plasmid" evidence="6 7">
    <name>pNBRC108728a</name>
</geneLocation>
<dbReference type="InterPro" id="IPR012337">
    <property type="entry name" value="RNaseH-like_sf"/>
</dbReference>
<dbReference type="RefSeq" id="WP_286347056.1">
    <property type="nucleotide sequence ID" value="NZ_AP027733.1"/>
</dbReference>
<dbReference type="SUPFAM" id="SSF53098">
    <property type="entry name" value="Ribonuclease H-like"/>
    <property type="match status" value="1"/>
</dbReference>
<dbReference type="SMART" id="SM00479">
    <property type="entry name" value="EXOIII"/>
    <property type="match status" value="1"/>
</dbReference>
<keyword evidence="1" id="KW-0540">Nuclease</keyword>
<sequence length="370" mass="40600">MSELTPWHKGDLVSFDLETTGIDVFEARIVTASWLEIDGTTGETKTFEWMADPGIEIPEAASAVHGVTTERARAEGHPPAQVLREINERMASAKERGVPIIGYNLAYDMSVMEAEGARHGVPITQDNYIVDALVIDKHVDKYRRGGRKLTQAAEHYNVPLDNAHNSSADSLAAARIAHKIAQRYPEQVQIPLSELHENQKRWYAQQQADFQKYLRGKQASDPTNTDAPANIPPQWPVRRPGDDDDANNSPYAQAPQAAAPAARREQPGWTMPQGKYAFQNEDGSVSIYKVDKPEKGKWAGRVFLKEQLEGELADIRGADAHSILQRIQKDPTAAMATYGHTTGNCGKCSRPLTDPESVAAGIGPVCASSI</sequence>
<name>A0ABM8GWA4_9MICO</name>
<dbReference type="InterPro" id="IPR036397">
    <property type="entry name" value="RNaseH_sf"/>
</dbReference>
<feature type="compositionally biased region" description="Low complexity" evidence="4">
    <location>
        <begin position="252"/>
        <end position="261"/>
    </location>
</feature>
<dbReference type="Gene3D" id="3.30.420.10">
    <property type="entry name" value="Ribonuclease H-like superfamily/Ribonuclease H"/>
    <property type="match status" value="1"/>
</dbReference>
<gene>
    <name evidence="6" type="ORF">GCM10025867_50130</name>
</gene>
<feature type="region of interest" description="Disordered" evidence="4">
    <location>
        <begin position="217"/>
        <end position="276"/>
    </location>
</feature>
<evidence type="ECO:0000256" key="4">
    <source>
        <dbReference type="SAM" id="MobiDB-lite"/>
    </source>
</evidence>
<dbReference type="InterPro" id="IPR013520">
    <property type="entry name" value="Ribonucl_H"/>
</dbReference>
<feature type="domain" description="Exonuclease" evidence="5">
    <location>
        <begin position="11"/>
        <end position="186"/>
    </location>
</feature>
<evidence type="ECO:0000256" key="3">
    <source>
        <dbReference type="ARBA" id="ARBA00022839"/>
    </source>
</evidence>
<dbReference type="NCBIfam" id="NF005927">
    <property type="entry name" value="PRK07942.1"/>
    <property type="match status" value="1"/>
</dbReference>
<proteinExistence type="predicted"/>
<keyword evidence="7" id="KW-1185">Reference proteome</keyword>
<dbReference type="Proteomes" id="UP001321486">
    <property type="component" value="Plasmid pNBRC108728a"/>
</dbReference>
<keyword evidence="3" id="KW-0269">Exonuclease</keyword>
<dbReference type="Pfam" id="PF00929">
    <property type="entry name" value="RNase_T"/>
    <property type="match status" value="1"/>
</dbReference>
<dbReference type="Pfam" id="PF19474">
    <property type="entry name" value="DUF6011"/>
    <property type="match status" value="1"/>
</dbReference>